<dbReference type="Pfam" id="PF13568">
    <property type="entry name" value="OMP_b-brl_2"/>
    <property type="match status" value="1"/>
</dbReference>
<dbReference type="OrthoDB" id="893738at2"/>
<proteinExistence type="predicted"/>
<feature type="domain" description="Outer membrane protein beta-barrel" evidence="1">
    <location>
        <begin position="19"/>
        <end position="203"/>
    </location>
</feature>
<reference evidence="2 3" key="1">
    <citation type="submission" date="2019-09" db="EMBL/GenBank/DDBJ databases">
        <title>Flavobacterium sp. nov., isolated from glacier ice.</title>
        <authorList>
            <person name="Liu Q."/>
        </authorList>
    </citation>
    <scope>NUCLEOTIDE SEQUENCE [LARGE SCALE GENOMIC DNA]</scope>
    <source>
        <strain evidence="2 3">NBRC 112527</strain>
    </source>
</reference>
<protein>
    <submittedName>
        <fullName evidence="2">PorT family protein</fullName>
    </submittedName>
</protein>
<evidence type="ECO:0000313" key="2">
    <source>
        <dbReference type="EMBL" id="KAB1153585.1"/>
    </source>
</evidence>
<dbReference type="SUPFAM" id="SSF56925">
    <property type="entry name" value="OMPA-like"/>
    <property type="match status" value="1"/>
</dbReference>
<dbReference type="InterPro" id="IPR025665">
    <property type="entry name" value="Beta-barrel_OMP_2"/>
</dbReference>
<dbReference type="Proteomes" id="UP000490922">
    <property type="component" value="Unassembled WGS sequence"/>
</dbReference>
<evidence type="ECO:0000313" key="3">
    <source>
        <dbReference type="Proteomes" id="UP000490922"/>
    </source>
</evidence>
<dbReference type="RefSeq" id="WP_151108608.1">
    <property type="nucleotide sequence ID" value="NZ_WAEM01000014.1"/>
</dbReference>
<keyword evidence="3" id="KW-1185">Reference proteome</keyword>
<name>A0A7J5A7U6_9FLAO</name>
<evidence type="ECO:0000259" key="1">
    <source>
        <dbReference type="Pfam" id="PF13568"/>
    </source>
</evidence>
<dbReference type="EMBL" id="WAEM01000014">
    <property type="protein sequence ID" value="KAB1153585.1"/>
    <property type="molecule type" value="Genomic_DNA"/>
</dbReference>
<sequence>MKKSLLSITFLLIATLNYSQNSKIKFGIQAGLNYSNFRGYEIPVQIKPLYSESPAFAFLGGLNFEYQIKEKLSLKLELNYERKSQKGDNKFFIPGIVDYTKGYNFTSNKNYDYLVLPIMLKYSFSNKNSFYINGGPFIGYLLKSTFTNDLKLKDGLNNDSFETTNLNNKTDFGLSIGLGKTIEINEKNTFFIEIRENLGLTNTSKNTVWGNGEAKTNSLNLIIGYSLN</sequence>
<dbReference type="AlphaFoldDB" id="A0A7J5A7U6"/>
<dbReference type="Gene3D" id="2.40.160.20">
    <property type="match status" value="1"/>
</dbReference>
<accession>A0A7J5A7U6</accession>
<gene>
    <name evidence="2" type="ORF">F6464_14175</name>
</gene>
<comment type="caution">
    <text evidence="2">The sequence shown here is derived from an EMBL/GenBank/DDBJ whole genome shotgun (WGS) entry which is preliminary data.</text>
</comment>
<dbReference type="InterPro" id="IPR011250">
    <property type="entry name" value="OMP/PagP_B-barrel"/>
</dbReference>
<organism evidence="2 3">
    <name type="scientific">Flavobacterium luteum</name>
    <dbReference type="NCBI Taxonomy" id="2026654"/>
    <lineage>
        <taxon>Bacteria</taxon>
        <taxon>Pseudomonadati</taxon>
        <taxon>Bacteroidota</taxon>
        <taxon>Flavobacteriia</taxon>
        <taxon>Flavobacteriales</taxon>
        <taxon>Flavobacteriaceae</taxon>
        <taxon>Flavobacterium</taxon>
    </lineage>
</organism>